<gene>
    <name evidence="5" type="primary">LOC111492699</name>
</gene>
<feature type="region of interest" description="Disordered" evidence="3">
    <location>
        <begin position="38"/>
        <end position="64"/>
    </location>
</feature>
<proteinExistence type="predicted"/>
<name>A0A6J1KCR8_CUCMA</name>
<accession>A0A6J1KCR8</accession>
<dbReference type="AlphaFoldDB" id="A0A6J1KCR8"/>
<dbReference type="PANTHER" id="PTHR33172">
    <property type="entry name" value="OS08G0516900 PROTEIN"/>
    <property type="match status" value="1"/>
</dbReference>
<evidence type="ECO:0000256" key="3">
    <source>
        <dbReference type="SAM" id="MobiDB-lite"/>
    </source>
</evidence>
<reference evidence="5" key="1">
    <citation type="submission" date="2025-08" db="UniProtKB">
        <authorList>
            <consortium name="RefSeq"/>
        </authorList>
    </citation>
    <scope>IDENTIFICATION</scope>
    <source>
        <tissue evidence="5">Young leaves</tissue>
    </source>
</reference>
<comment type="subcellular location">
    <subcellularLocation>
        <location evidence="1">Nucleus</location>
    </subcellularLocation>
</comment>
<keyword evidence="2" id="KW-0539">Nucleus</keyword>
<feature type="compositionally biased region" description="Low complexity" evidence="3">
    <location>
        <begin position="143"/>
        <end position="156"/>
    </location>
</feature>
<dbReference type="OrthoDB" id="694201at2759"/>
<dbReference type="InterPro" id="IPR051992">
    <property type="entry name" value="OxStress_Response_Reg"/>
</dbReference>
<protein>
    <submittedName>
        <fullName evidence="5">Uncharacterized protein LOC111492699</fullName>
    </submittedName>
</protein>
<feature type="region of interest" description="Disordered" evidence="3">
    <location>
        <begin position="143"/>
        <end position="163"/>
    </location>
</feature>
<evidence type="ECO:0000256" key="2">
    <source>
        <dbReference type="ARBA" id="ARBA00023242"/>
    </source>
</evidence>
<evidence type="ECO:0000313" key="5">
    <source>
        <dbReference type="RefSeq" id="XP_022997869.1"/>
    </source>
</evidence>
<organism evidence="4 5">
    <name type="scientific">Cucurbita maxima</name>
    <name type="common">Pumpkin</name>
    <name type="synonym">Winter squash</name>
    <dbReference type="NCBI Taxonomy" id="3661"/>
    <lineage>
        <taxon>Eukaryota</taxon>
        <taxon>Viridiplantae</taxon>
        <taxon>Streptophyta</taxon>
        <taxon>Embryophyta</taxon>
        <taxon>Tracheophyta</taxon>
        <taxon>Spermatophyta</taxon>
        <taxon>Magnoliopsida</taxon>
        <taxon>eudicotyledons</taxon>
        <taxon>Gunneridae</taxon>
        <taxon>Pentapetalae</taxon>
        <taxon>rosids</taxon>
        <taxon>fabids</taxon>
        <taxon>Cucurbitales</taxon>
        <taxon>Cucurbitaceae</taxon>
        <taxon>Cucurbiteae</taxon>
        <taxon>Cucurbita</taxon>
    </lineage>
</organism>
<dbReference type="Proteomes" id="UP000504608">
    <property type="component" value="Unplaced"/>
</dbReference>
<dbReference type="GeneID" id="111492699"/>
<dbReference type="KEGG" id="cmax:111492699"/>
<keyword evidence="4" id="KW-1185">Reference proteome</keyword>
<evidence type="ECO:0000256" key="1">
    <source>
        <dbReference type="ARBA" id="ARBA00004123"/>
    </source>
</evidence>
<dbReference type="GO" id="GO:0005634">
    <property type="term" value="C:nucleus"/>
    <property type="evidence" value="ECO:0007669"/>
    <property type="project" value="UniProtKB-SubCell"/>
</dbReference>
<evidence type="ECO:0000313" key="4">
    <source>
        <dbReference type="Proteomes" id="UP000504608"/>
    </source>
</evidence>
<dbReference type="RefSeq" id="XP_022997869.1">
    <property type="nucleotide sequence ID" value="XM_023142101.1"/>
</dbReference>
<dbReference type="GO" id="GO:0006950">
    <property type="term" value="P:response to stress"/>
    <property type="evidence" value="ECO:0007669"/>
    <property type="project" value="UniProtKB-ARBA"/>
</dbReference>
<dbReference type="PANTHER" id="PTHR33172:SF104">
    <property type="entry name" value="OS02G0227100 PROTEIN"/>
    <property type="match status" value="1"/>
</dbReference>
<feature type="compositionally biased region" description="Low complexity" evidence="3">
    <location>
        <begin position="38"/>
        <end position="63"/>
    </location>
</feature>
<sequence>MGGFLHQPCSVALCQGFHEESEDQWGKGGEYHYNLASSTSSFEDSSNSSDDACSSTSNSSSPSIGALEDFTELFAQLPIKRGLSMFYEGKSQSFTSLSSVRSIEDLPKKRSPYSSRLSGCKSYAGGLDTHKCAAYTLPKAPSFKKASSSSKKISVSCPGYERQ</sequence>